<keyword evidence="1" id="KW-0812">Transmembrane</keyword>
<organism evidence="2 3">
    <name type="scientific">Myroides phaeus</name>
    <dbReference type="NCBI Taxonomy" id="702745"/>
    <lineage>
        <taxon>Bacteria</taxon>
        <taxon>Pseudomonadati</taxon>
        <taxon>Bacteroidota</taxon>
        <taxon>Flavobacteriia</taxon>
        <taxon>Flavobacteriales</taxon>
        <taxon>Flavobacteriaceae</taxon>
        <taxon>Myroides</taxon>
    </lineage>
</organism>
<feature type="transmembrane region" description="Helical" evidence="1">
    <location>
        <begin position="70"/>
        <end position="86"/>
    </location>
</feature>
<evidence type="ECO:0000313" key="3">
    <source>
        <dbReference type="Proteomes" id="UP000243588"/>
    </source>
</evidence>
<evidence type="ECO:0000256" key="1">
    <source>
        <dbReference type="SAM" id="Phobius"/>
    </source>
</evidence>
<keyword evidence="3" id="KW-1185">Reference proteome</keyword>
<feature type="transmembrane region" description="Helical" evidence="1">
    <location>
        <begin position="92"/>
        <end position="109"/>
    </location>
</feature>
<proteinExistence type="predicted"/>
<dbReference type="STRING" id="702745.SAMN05421818_11772"/>
<protein>
    <submittedName>
        <fullName evidence="2">Uncharacterized protein</fullName>
    </submittedName>
</protein>
<gene>
    <name evidence="2" type="ORF">SAMN05421818_11772</name>
</gene>
<keyword evidence="1" id="KW-1133">Transmembrane helix</keyword>
<keyword evidence="1" id="KW-0472">Membrane</keyword>
<name>A0A1G8FMC4_9FLAO</name>
<sequence>MYTLLFGIAALSFFMLYNSSKKVKFNKRCPFTDWLRENKTLSKRIAYSLLVITLLTEVAYEGIGVGSLTFILYLMFIGSAVVAIYPTISMKYTQVLSLIGVCLLFEFILF</sequence>
<accession>A0A1G8FMC4</accession>
<dbReference type="EMBL" id="FNDQ01000017">
    <property type="protein sequence ID" value="SDH83268.1"/>
    <property type="molecule type" value="Genomic_DNA"/>
</dbReference>
<reference evidence="3" key="1">
    <citation type="submission" date="2016-10" db="EMBL/GenBank/DDBJ databases">
        <authorList>
            <person name="Varghese N."/>
            <person name="Submissions S."/>
        </authorList>
    </citation>
    <scope>NUCLEOTIDE SEQUENCE [LARGE SCALE GENOMIC DNA]</scope>
    <source>
        <strain evidence="3">DSM 23313</strain>
    </source>
</reference>
<evidence type="ECO:0000313" key="2">
    <source>
        <dbReference type="EMBL" id="SDH83268.1"/>
    </source>
</evidence>
<dbReference type="AlphaFoldDB" id="A0A1G8FMC4"/>
<dbReference type="Proteomes" id="UP000243588">
    <property type="component" value="Unassembled WGS sequence"/>
</dbReference>